<dbReference type="GO" id="GO:0009245">
    <property type="term" value="P:lipid A biosynthetic process"/>
    <property type="evidence" value="ECO:0007669"/>
    <property type="project" value="UniProtKB-UniRule"/>
</dbReference>
<accession>A0A154W0P5</accession>
<dbReference type="GO" id="GO:0016020">
    <property type="term" value="C:membrane"/>
    <property type="evidence" value="ECO:0007669"/>
    <property type="project" value="GOC"/>
</dbReference>
<dbReference type="OrthoDB" id="9801642at2"/>
<reference evidence="12 13" key="1">
    <citation type="submission" date="2015-12" db="EMBL/GenBank/DDBJ databases">
        <title>Genome sequence of Oceanibaculum pacificum MCCC 1A02656.</title>
        <authorList>
            <person name="Lu L."/>
            <person name="Lai Q."/>
            <person name="Shao Z."/>
            <person name="Qian P."/>
        </authorList>
    </citation>
    <scope>NUCLEOTIDE SEQUENCE [LARGE SCALE GENOMIC DNA]</scope>
    <source>
        <strain evidence="12 13">MCCC 1A02656</strain>
    </source>
</reference>
<name>A0A154W0P5_9PROT</name>
<gene>
    <name evidence="11" type="primary">lpxB</name>
    <name evidence="12" type="ORF">AUP43_10375</name>
</gene>
<organism evidence="12 13">
    <name type="scientific">Oceanibaculum pacificum</name>
    <dbReference type="NCBI Taxonomy" id="580166"/>
    <lineage>
        <taxon>Bacteria</taxon>
        <taxon>Pseudomonadati</taxon>
        <taxon>Pseudomonadota</taxon>
        <taxon>Alphaproteobacteria</taxon>
        <taxon>Rhodospirillales</taxon>
        <taxon>Oceanibaculaceae</taxon>
        <taxon>Oceanibaculum</taxon>
    </lineage>
</organism>
<comment type="caution">
    <text evidence="12">The sequence shown here is derived from an EMBL/GenBank/DDBJ whole genome shotgun (WGS) entry which is preliminary data.</text>
</comment>
<dbReference type="Pfam" id="PF02684">
    <property type="entry name" value="LpxB"/>
    <property type="match status" value="1"/>
</dbReference>
<dbReference type="AlphaFoldDB" id="A0A154W0P5"/>
<evidence type="ECO:0000256" key="10">
    <source>
        <dbReference type="ARBA" id="ARBA00048975"/>
    </source>
</evidence>
<dbReference type="NCBIfam" id="TIGR00215">
    <property type="entry name" value="lpxB"/>
    <property type="match status" value="1"/>
</dbReference>
<keyword evidence="6 11" id="KW-0441">Lipid A biosynthesis</keyword>
<evidence type="ECO:0000256" key="5">
    <source>
        <dbReference type="ARBA" id="ARBA00022516"/>
    </source>
</evidence>
<keyword evidence="8 11" id="KW-0808">Transferase</keyword>
<evidence type="ECO:0000256" key="11">
    <source>
        <dbReference type="HAMAP-Rule" id="MF_00392"/>
    </source>
</evidence>
<evidence type="ECO:0000256" key="3">
    <source>
        <dbReference type="ARBA" id="ARBA00012687"/>
    </source>
</evidence>
<protein>
    <recommendedName>
        <fullName evidence="4 11">Lipid-A-disaccharide synthase</fullName>
        <ecNumber evidence="3 11">2.4.1.182</ecNumber>
    </recommendedName>
</protein>
<dbReference type="EMBL" id="LPXN01000118">
    <property type="protein sequence ID" value="KZD07192.1"/>
    <property type="molecule type" value="Genomic_DNA"/>
</dbReference>
<evidence type="ECO:0000256" key="1">
    <source>
        <dbReference type="ARBA" id="ARBA00002056"/>
    </source>
</evidence>
<dbReference type="EC" id="2.4.1.182" evidence="3 11"/>
<dbReference type="UniPathway" id="UPA00973"/>
<dbReference type="GO" id="GO:0005543">
    <property type="term" value="F:phospholipid binding"/>
    <property type="evidence" value="ECO:0007669"/>
    <property type="project" value="TreeGrafter"/>
</dbReference>
<dbReference type="GO" id="GO:0008915">
    <property type="term" value="F:lipid-A-disaccharide synthase activity"/>
    <property type="evidence" value="ECO:0007669"/>
    <property type="project" value="UniProtKB-UniRule"/>
</dbReference>
<evidence type="ECO:0000256" key="2">
    <source>
        <dbReference type="ARBA" id="ARBA00007868"/>
    </source>
</evidence>
<evidence type="ECO:0000313" key="13">
    <source>
        <dbReference type="Proteomes" id="UP000076400"/>
    </source>
</evidence>
<keyword evidence="13" id="KW-1185">Reference proteome</keyword>
<keyword evidence="7 11" id="KW-0328">Glycosyltransferase</keyword>
<comment type="catalytic activity">
    <reaction evidence="10 11">
        <text>a lipid X + a UDP-2-N,3-O-bis[(3R)-3-hydroxyacyl]-alpha-D-glucosamine = a lipid A disaccharide + UDP + H(+)</text>
        <dbReference type="Rhea" id="RHEA:67828"/>
        <dbReference type="ChEBI" id="CHEBI:15378"/>
        <dbReference type="ChEBI" id="CHEBI:58223"/>
        <dbReference type="ChEBI" id="CHEBI:137748"/>
        <dbReference type="ChEBI" id="CHEBI:176338"/>
        <dbReference type="ChEBI" id="CHEBI:176343"/>
        <dbReference type="EC" id="2.4.1.182"/>
    </reaction>
</comment>
<proteinExistence type="inferred from homology"/>
<evidence type="ECO:0000256" key="9">
    <source>
        <dbReference type="ARBA" id="ARBA00023098"/>
    </source>
</evidence>
<evidence type="ECO:0000313" key="12">
    <source>
        <dbReference type="EMBL" id="KZD07192.1"/>
    </source>
</evidence>
<keyword evidence="9 11" id="KW-0443">Lipid metabolism</keyword>
<dbReference type="PANTHER" id="PTHR30372">
    <property type="entry name" value="LIPID-A-DISACCHARIDE SYNTHASE"/>
    <property type="match status" value="1"/>
</dbReference>
<comment type="pathway">
    <text evidence="11">Bacterial outer membrane biogenesis; LPS lipid A biosynthesis.</text>
</comment>
<dbReference type="RefSeq" id="WP_067557226.1">
    <property type="nucleotide sequence ID" value="NZ_LPXN01000118.1"/>
</dbReference>
<comment type="similarity">
    <text evidence="2 11">Belongs to the LpxB family.</text>
</comment>
<keyword evidence="5 11" id="KW-0444">Lipid biosynthesis</keyword>
<evidence type="ECO:0000256" key="6">
    <source>
        <dbReference type="ARBA" id="ARBA00022556"/>
    </source>
</evidence>
<sequence length="389" mass="41222">MSAAGPLIYVIAGEPSGDALGAKIMAGLRAATGGSVRFAGIGGQEMAEQGLESRFPMDELAIMGLLEIVPHIPRLLRRIDETVREIERLKPAVLLTIDAPGFCFRVAKKLRGKGVPLVHLVAPTVWAWKPKRAEKIARFLDHLLVILPFEPPYFTRHGLATTYIGHPSVENPRGDRAAFRARHGIPAEATLLAVLPGSRGGEASRLLPVFGETVGRLAARHPDLHVAVPAVAGVHAMILEAVSRWPVKAVVTQGAAEKADLFAASDLALAAAGTAVLELVLAGLPTVAAYKVNALTYQMVRRMVKLPHATLPNILLGREMVPELLQDACTADALEAALEPLLAGGRQLADQQAAAAQLYDRLGGNGVPPSRVAADKVLEIAAQCATVRV</sequence>
<evidence type="ECO:0000256" key="7">
    <source>
        <dbReference type="ARBA" id="ARBA00022676"/>
    </source>
</evidence>
<dbReference type="STRING" id="580166.AUP43_10375"/>
<dbReference type="SUPFAM" id="SSF53756">
    <property type="entry name" value="UDP-Glycosyltransferase/glycogen phosphorylase"/>
    <property type="match status" value="1"/>
</dbReference>
<dbReference type="InterPro" id="IPR003835">
    <property type="entry name" value="Glyco_trans_19"/>
</dbReference>
<evidence type="ECO:0000256" key="4">
    <source>
        <dbReference type="ARBA" id="ARBA00020902"/>
    </source>
</evidence>
<dbReference type="PANTHER" id="PTHR30372:SF4">
    <property type="entry name" value="LIPID-A-DISACCHARIDE SYNTHASE, MITOCHONDRIAL-RELATED"/>
    <property type="match status" value="1"/>
</dbReference>
<comment type="function">
    <text evidence="1 11">Condensation of UDP-2,3-diacylglucosamine and 2,3-diacylglucosamine-1-phosphate to form lipid A disaccharide, a precursor of lipid A, a phosphorylated glycolipid that anchors the lipopolysaccharide to the outer membrane of the cell.</text>
</comment>
<dbReference type="Proteomes" id="UP000076400">
    <property type="component" value="Unassembled WGS sequence"/>
</dbReference>
<dbReference type="HAMAP" id="MF_00392">
    <property type="entry name" value="LpxB"/>
    <property type="match status" value="1"/>
</dbReference>
<evidence type="ECO:0000256" key="8">
    <source>
        <dbReference type="ARBA" id="ARBA00022679"/>
    </source>
</evidence>